<dbReference type="EMBL" id="LAZR01066561">
    <property type="protein sequence ID" value="KKK53337.1"/>
    <property type="molecule type" value="Genomic_DNA"/>
</dbReference>
<feature type="region of interest" description="Disordered" evidence="1">
    <location>
        <begin position="1"/>
        <end position="23"/>
    </location>
</feature>
<name>A0A0F8W970_9ZZZZ</name>
<evidence type="ECO:0000256" key="1">
    <source>
        <dbReference type="SAM" id="MobiDB-lite"/>
    </source>
</evidence>
<proteinExistence type="predicted"/>
<sequence length="105" mass="11435">MANGKCYMHGGKSPGAPSGNRRGLKHGAYVTVLSDTEKARFNAMGREAGKLDAELKLLRWRLEQVVGLKEKWDAEHPDGTGTEVVEEVETKRPKSIADATVDGVE</sequence>
<evidence type="ECO:0000313" key="2">
    <source>
        <dbReference type="EMBL" id="KKK53337.1"/>
    </source>
</evidence>
<organism evidence="2">
    <name type="scientific">marine sediment metagenome</name>
    <dbReference type="NCBI Taxonomy" id="412755"/>
    <lineage>
        <taxon>unclassified sequences</taxon>
        <taxon>metagenomes</taxon>
        <taxon>ecological metagenomes</taxon>
    </lineage>
</organism>
<accession>A0A0F8W970</accession>
<gene>
    <name evidence="2" type="ORF">LCGC14_3095810</name>
</gene>
<feature type="non-terminal residue" evidence="2">
    <location>
        <position position="105"/>
    </location>
</feature>
<reference evidence="2" key="1">
    <citation type="journal article" date="2015" name="Nature">
        <title>Complex archaea that bridge the gap between prokaryotes and eukaryotes.</title>
        <authorList>
            <person name="Spang A."/>
            <person name="Saw J.H."/>
            <person name="Jorgensen S.L."/>
            <person name="Zaremba-Niedzwiedzka K."/>
            <person name="Martijn J."/>
            <person name="Lind A.E."/>
            <person name="van Eijk R."/>
            <person name="Schleper C."/>
            <person name="Guy L."/>
            <person name="Ettema T.J."/>
        </authorList>
    </citation>
    <scope>NUCLEOTIDE SEQUENCE</scope>
</reference>
<protein>
    <submittedName>
        <fullName evidence="2">Uncharacterized protein</fullName>
    </submittedName>
</protein>
<feature type="region of interest" description="Disordered" evidence="1">
    <location>
        <begin position="73"/>
        <end position="105"/>
    </location>
</feature>
<comment type="caution">
    <text evidence="2">The sequence shown here is derived from an EMBL/GenBank/DDBJ whole genome shotgun (WGS) entry which is preliminary data.</text>
</comment>
<dbReference type="AlphaFoldDB" id="A0A0F8W970"/>